<dbReference type="OMA" id="TAFFWQD"/>
<dbReference type="STRING" id="1392255.A0A2I1BTL3"/>
<dbReference type="AlphaFoldDB" id="A0A2I1BTL3"/>
<dbReference type="GO" id="GO:0000400">
    <property type="term" value="F:four-way junction DNA binding"/>
    <property type="evidence" value="ECO:0007669"/>
    <property type="project" value="TreeGrafter"/>
</dbReference>
<feature type="region of interest" description="Disordered" evidence="1">
    <location>
        <begin position="334"/>
        <end position="353"/>
    </location>
</feature>
<organism evidence="2 3">
    <name type="scientific">Aspergillus novofumigatus (strain IBT 16806)</name>
    <dbReference type="NCBI Taxonomy" id="1392255"/>
    <lineage>
        <taxon>Eukaryota</taxon>
        <taxon>Fungi</taxon>
        <taxon>Dikarya</taxon>
        <taxon>Ascomycota</taxon>
        <taxon>Pezizomycotina</taxon>
        <taxon>Eurotiomycetes</taxon>
        <taxon>Eurotiomycetidae</taxon>
        <taxon>Eurotiales</taxon>
        <taxon>Aspergillaceae</taxon>
        <taxon>Aspergillus</taxon>
        <taxon>Aspergillus subgen. Fumigati</taxon>
    </lineage>
</organism>
<dbReference type="GO" id="GO:0005815">
    <property type="term" value="C:microtubule organizing center"/>
    <property type="evidence" value="ECO:0007669"/>
    <property type="project" value="TreeGrafter"/>
</dbReference>
<proteinExistence type="predicted"/>
<accession>A0A2I1BTL3</accession>
<evidence type="ECO:0000313" key="2">
    <source>
        <dbReference type="EMBL" id="PKX88730.1"/>
    </source>
</evidence>
<dbReference type="OrthoDB" id="420422at2759"/>
<reference evidence="3" key="1">
    <citation type="journal article" date="2018" name="Proc. Natl. Acad. Sci. U.S.A.">
        <title>Linking secondary metabolites to gene clusters through genome sequencing of six diverse Aspergillus species.</title>
        <authorList>
            <person name="Kaerboelling I."/>
            <person name="Vesth T.C."/>
            <person name="Frisvad J.C."/>
            <person name="Nybo J.L."/>
            <person name="Theobald S."/>
            <person name="Kuo A."/>
            <person name="Bowyer P."/>
            <person name="Matsuda Y."/>
            <person name="Mondo S."/>
            <person name="Lyhne E.K."/>
            <person name="Kogle M.E."/>
            <person name="Clum A."/>
            <person name="Lipzen A."/>
            <person name="Salamov A."/>
            <person name="Ngan C.Y."/>
            <person name="Daum C."/>
            <person name="Chiniquy J."/>
            <person name="Barry K."/>
            <person name="LaButti K."/>
            <person name="Haridas S."/>
            <person name="Simmons B.A."/>
            <person name="Magnuson J.K."/>
            <person name="Mortensen U.H."/>
            <person name="Larsen T.O."/>
            <person name="Grigoriev I.V."/>
            <person name="Baker S.E."/>
            <person name="Andersen M.R."/>
        </authorList>
    </citation>
    <scope>NUCLEOTIDE SEQUENCE [LARGE SCALE GENOMIC DNA]</scope>
    <source>
        <strain evidence="3">IBT 16806</strain>
    </source>
</reference>
<dbReference type="InterPro" id="IPR027417">
    <property type="entry name" value="P-loop_NTPase"/>
</dbReference>
<dbReference type="Gene3D" id="3.40.50.300">
    <property type="entry name" value="P-loop containing nucleotide triphosphate hydrolases"/>
    <property type="match status" value="1"/>
</dbReference>
<dbReference type="GeneID" id="36539754"/>
<dbReference type="PANTHER" id="PTHR46644">
    <property type="entry name" value="DNA REPAIR PROTEIN XRCC2"/>
    <property type="match status" value="1"/>
</dbReference>
<dbReference type="EMBL" id="MSZS01000012">
    <property type="protein sequence ID" value="PKX88730.1"/>
    <property type="molecule type" value="Genomic_DNA"/>
</dbReference>
<comment type="caution">
    <text evidence="2">The sequence shown here is derived from an EMBL/GenBank/DDBJ whole genome shotgun (WGS) entry which is preliminary data.</text>
</comment>
<dbReference type="RefSeq" id="XP_024677325.1">
    <property type="nucleotide sequence ID" value="XM_024832417.1"/>
</dbReference>
<dbReference type="Proteomes" id="UP000234474">
    <property type="component" value="Unassembled WGS sequence"/>
</dbReference>
<dbReference type="PANTHER" id="PTHR46644:SF2">
    <property type="entry name" value="DNA REPAIR PROTEIN XRCC2"/>
    <property type="match status" value="1"/>
</dbReference>
<protein>
    <submittedName>
        <fullName evidence="2">Putative Rad51 family DNA repair protein</fullName>
    </submittedName>
</protein>
<gene>
    <name evidence="2" type="ORF">P174DRAFT_65189</name>
</gene>
<feature type="compositionally biased region" description="Polar residues" evidence="1">
    <location>
        <begin position="334"/>
        <end position="345"/>
    </location>
</feature>
<dbReference type="GO" id="GO:0005657">
    <property type="term" value="C:replication fork"/>
    <property type="evidence" value="ECO:0007669"/>
    <property type="project" value="InterPro"/>
</dbReference>
<dbReference type="GO" id="GO:0042148">
    <property type="term" value="P:DNA strand invasion"/>
    <property type="evidence" value="ECO:0007669"/>
    <property type="project" value="TreeGrafter"/>
</dbReference>
<dbReference type="CDD" id="cd19490">
    <property type="entry name" value="XRCC2"/>
    <property type="match status" value="1"/>
</dbReference>
<dbReference type="GO" id="GO:0000724">
    <property type="term" value="P:double-strand break repair via homologous recombination"/>
    <property type="evidence" value="ECO:0007669"/>
    <property type="project" value="InterPro"/>
</dbReference>
<name>A0A2I1BTL3_ASPN1</name>
<evidence type="ECO:0000256" key="1">
    <source>
        <dbReference type="SAM" id="MobiDB-lite"/>
    </source>
</evidence>
<dbReference type="VEuPathDB" id="FungiDB:P174DRAFT_65189"/>
<feature type="region of interest" description="Disordered" evidence="1">
    <location>
        <begin position="67"/>
        <end position="95"/>
    </location>
</feature>
<dbReference type="InterPro" id="IPR030547">
    <property type="entry name" value="XRCC2"/>
</dbReference>
<dbReference type="GO" id="GO:0033063">
    <property type="term" value="C:Rad51B-Rad51C-Rad51D-XRCC2 complex"/>
    <property type="evidence" value="ECO:0007669"/>
    <property type="project" value="InterPro"/>
</dbReference>
<sequence length="456" mass="51241">MAASFGEKLLREVRTERLDELLHDLRILFPRSPGESASQLGVKQLDALLEVFMPSLPAAQAQIQQAGRDTYQEQQSEHEVQHMQADVEDDQNTSAEDRRLPMASLTKQINPVIEISSISSAAGKTQLLYYLTAIAVLPSTVNGIRVDGLASAVVFIDADGRFDAERLRTVACGLIDRKLKAHSDAGTRESPEGQTDQPVFSTEELESIIATSLQHVHVFRPQSSASLLATLESLQAYLLDIARHYSSHRPLHAIFIDSATAFFWQDKLHDDVTRTENIGRPVADIEHERNQKRIFFLSDIYAELVQRLKNLQRHFGCIVVYTCNTINSRSITGYQSHSQSTQQPSGPFDLYNPSNQTAARSMPSFRCPLPAPWGTFATLRLVVRRDAVRPFPPMMTARDAQRDAVMRQNVILEGRFLGWVNEWERGEWPRRFADGLKERNGGVFSFHVGRGGIEFA</sequence>
<keyword evidence="3" id="KW-1185">Reference proteome</keyword>
<dbReference type="SUPFAM" id="SSF52540">
    <property type="entry name" value="P-loop containing nucleoside triphosphate hydrolases"/>
    <property type="match status" value="1"/>
</dbReference>
<evidence type="ECO:0000313" key="3">
    <source>
        <dbReference type="Proteomes" id="UP000234474"/>
    </source>
</evidence>